<dbReference type="InterPro" id="IPR041916">
    <property type="entry name" value="Anti_sigma_zinc_sf"/>
</dbReference>
<keyword evidence="1" id="KW-0805">Transcription regulation</keyword>
<evidence type="ECO:0000313" key="3">
    <source>
        <dbReference type="EMBL" id="MEU3555046.1"/>
    </source>
</evidence>
<dbReference type="Proteomes" id="UP001550850">
    <property type="component" value="Unassembled WGS sequence"/>
</dbReference>
<evidence type="ECO:0000256" key="1">
    <source>
        <dbReference type="ARBA" id="ARBA00023015"/>
    </source>
</evidence>
<reference evidence="3 4" key="1">
    <citation type="submission" date="2024-06" db="EMBL/GenBank/DDBJ databases">
        <title>The Natural Products Discovery Center: Release of the First 8490 Sequenced Strains for Exploring Actinobacteria Biosynthetic Diversity.</title>
        <authorList>
            <person name="Kalkreuter E."/>
            <person name="Kautsar S.A."/>
            <person name="Yang D."/>
            <person name="Bader C.D."/>
            <person name="Teijaro C.N."/>
            <person name="Fluegel L."/>
            <person name="Davis C.M."/>
            <person name="Simpson J.R."/>
            <person name="Lauterbach L."/>
            <person name="Steele A.D."/>
            <person name="Gui C."/>
            <person name="Meng S."/>
            <person name="Li G."/>
            <person name="Viehrig K."/>
            <person name="Ye F."/>
            <person name="Su P."/>
            <person name="Kiefer A.F."/>
            <person name="Nichols A."/>
            <person name="Cepeda A.J."/>
            <person name="Yan W."/>
            <person name="Fan B."/>
            <person name="Jiang Y."/>
            <person name="Adhikari A."/>
            <person name="Zheng C.-J."/>
            <person name="Schuster L."/>
            <person name="Cowan T.M."/>
            <person name="Smanski M.J."/>
            <person name="Chevrette M.G."/>
            <person name="De Carvalho L.P.S."/>
            <person name="Shen B."/>
        </authorList>
    </citation>
    <scope>NUCLEOTIDE SEQUENCE [LARGE SCALE GENOMIC DNA]</scope>
    <source>
        <strain evidence="3 4">NPDC038104</strain>
    </source>
</reference>
<gene>
    <name evidence="3" type="ORF">AB0E65_12655</name>
</gene>
<keyword evidence="4" id="KW-1185">Reference proteome</keyword>
<protein>
    <recommendedName>
        <fullName evidence="5">Anti-sigma factor</fullName>
    </recommendedName>
</protein>
<evidence type="ECO:0000256" key="2">
    <source>
        <dbReference type="ARBA" id="ARBA00023163"/>
    </source>
</evidence>
<dbReference type="Gene3D" id="1.10.10.1320">
    <property type="entry name" value="Anti-sigma factor, zinc-finger domain"/>
    <property type="match status" value="1"/>
</dbReference>
<dbReference type="RefSeq" id="WP_108954217.1">
    <property type="nucleotide sequence ID" value="NZ_BEVZ01000004.1"/>
</dbReference>
<organism evidence="3 4">
    <name type="scientific">Streptomyces fragilis</name>
    <dbReference type="NCBI Taxonomy" id="67301"/>
    <lineage>
        <taxon>Bacteria</taxon>
        <taxon>Bacillati</taxon>
        <taxon>Actinomycetota</taxon>
        <taxon>Actinomycetes</taxon>
        <taxon>Kitasatosporales</taxon>
        <taxon>Streptomycetaceae</taxon>
        <taxon>Streptomyces</taxon>
    </lineage>
</organism>
<proteinExistence type="predicted"/>
<sequence>MAHVDPTRLMELAQGHRAPPGDPVVCHLARCAPCREELRRTALVVAAARGVREPDLPAAPPERVWRRIAEGLGDPEAPPAPRAGPPHGPAAVLRQRLRGILRRVRGLRGLGG</sequence>
<keyword evidence="2" id="KW-0804">Transcription</keyword>
<evidence type="ECO:0000313" key="4">
    <source>
        <dbReference type="Proteomes" id="UP001550850"/>
    </source>
</evidence>
<dbReference type="EMBL" id="JBEZUR010000015">
    <property type="protein sequence ID" value="MEU3555046.1"/>
    <property type="molecule type" value="Genomic_DNA"/>
</dbReference>
<accession>A0ABV2YH55</accession>
<comment type="caution">
    <text evidence="3">The sequence shown here is derived from an EMBL/GenBank/DDBJ whole genome shotgun (WGS) entry which is preliminary data.</text>
</comment>
<name>A0ABV2YH55_9ACTN</name>
<evidence type="ECO:0008006" key="5">
    <source>
        <dbReference type="Google" id="ProtNLM"/>
    </source>
</evidence>